<dbReference type="GO" id="GO:0071561">
    <property type="term" value="C:nucleus-vacuole junction"/>
    <property type="evidence" value="ECO:0007669"/>
    <property type="project" value="TreeGrafter"/>
</dbReference>
<dbReference type="SUPFAM" id="SSF56112">
    <property type="entry name" value="Protein kinase-like (PK-like)"/>
    <property type="match status" value="1"/>
</dbReference>
<feature type="compositionally biased region" description="Basic and acidic residues" evidence="2">
    <location>
        <begin position="602"/>
        <end position="621"/>
    </location>
</feature>
<keyword evidence="1" id="KW-0853">WD repeat</keyword>
<feature type="region of interest" description="Disordered" evidence="2">
    <location>
        <begin position="349"/>
        <end position="370"/>
    </location>
</feature>
<feature type="region of interest" description="Disordered" evidence="2">
    <location>
        <begin position="1278"/>
        <end position="1367"/>
    </location>
</feature>
<dbReference type="GO" id="GO:0034272">
    <property type="term" value="C:phosphatidylinositol 3-kinase complex, class III, type II"/>
    <property type="evidence" value="ECO:0007669"/>
    <property type="project" value="TreeGrafter"/>
</dbReference>
<feature type="compositionally biased region" description="Low complexity" evidence="2">
    <location>
        <begin position="1280"/>
        <end position="1295"/>
    </location>
</feature>
<dbReference type="OrthoDB" id="242910at2759"/>
<dbReference type="InterPro" id="IPR011009">
    <property type="entry name" value="Kinase-like_dom_sf"/>
</dbReference>
<feature type="compositionally biased region" description="Acidic residues" evidence="2">
    <location>
        <begin position="963"/>
        <end position="976"/>
    </location>
</feature>
<feature type="region of interest" description="Disordered" evidence="2">
    <location>
        <begin position="1231"/>
        <end position="1251"/>
    </location>
</feature>
<feature type="region of interest" description="Disordered" evidence="2">
    <location>
        <begin position="1131"/>
        <end position="1167"/>
    </location>
</feature>
<evidence type="ECO:0000256" key="2">
    <source>
        <dbReference type="SAM" id="MobiDB-lite"/>
    </source>
</evidence>
<feature type="region of interest" description="Disordered" evidence="2">
    <location>
        <begin position="427"/>
        <end position="482"/>
    </location>
</feature>
<proteinExistence type="predicted"/>
<dbReference type="Gene3D" id="1.10.510.10">
    <property type="entry name" value="Transferase(Phosphotransferase) domain 1"/>
    <property type="match status" value="1"/>
</dbReference>
<feature type="region of interest" description="Disordered" evidence="2">
    <location>
        <begin position="1397"/>
        <end position="1417"/>
    </location>
</feature>
<dbReference type="InterPro" id="IPR045162">
    <property type="entry name" value="Vps15-like"/>
</dbReference>
<keyword evidence="5" id="KW-1185">Reference proteome</keyword>
<reference evidence="4 5" key="1">
    <citation type="journal article" date="2018" name="PLoS ONE">
        <title>The draft genome of Kipferlia bialata reveals reductive genome evolution in fornicate parasites.</title>
        <authorList>
            <person name="Tanifuji G."/>
            <person name="Takabayashi S."/>
            <person name="Kume K."/>
            <person name="Takagi M."/>
            <person name="Nakayama T."/>
            <person name="Kamikawa R."/>
            <person name="Inagaki Y."/>
            <person name="Hashimoto T."/>
        </authorList>
    </citation>
    <scope>NUCLEOTIDE SEQUENCE [LARGE SCALE GENOMIC DNA]</scope>
    <source>
        <strain evidence="4">NY0173</strain>
    </source>
</reference>
<dbReference type="GO" id="GO:0045324">
    <property type="term" value="P:late endosome to vacuole transport"/>
    <property type="evidence" value="ECO:0007669"/>
    <property type="project" value="InterPro"/>
</dbReference>
<dbReference type="GO" id="GO:0034271">
    <property type="term" value="C:phosphatidylinositol 3-kinase complex, class III, type I"/>
    <property type="evidence" value="ECO:0007669"/>
    <property type="project" value="TreeGrafter"/>
</dbReference>
<dbReference type="PROSITE" id="PS50011">
    <property type="entry name" value="PROTEIN_KINASE_DOM"/>
    <property type="match status" value="1"/>
</dbReference>
<dbReference type="GO" id="GO:0004674">
    <property type="term" value="F:protein serine/threonine kinase activity"/>
    <property type="evidence" value="ECO:0007669"/>
    <property type="project" value="InterPro"/>
</dbReference>
<evidence type="ECO:0000256" key="1">
    <source>
        <dbReference type="ARBA" id="ARBA00022574"/>
    </source>
</evidence>
<feature type="region of interest" description="Disordered" evidence="2">
    <location>
        <begin position="847"/>
        <end position="1030"/>
    </location>
</feature>
<dbReference type="EMBL" id="BDIP01000164">
    <property type="protein sequence ID" value="GIQ80409.1"/>
    <property type="molecule type" value="Genomic_DNA"/>
</dbReference>
<protein>
    <recommendedName>
        <fullName evidence="3">Protein kinase domain-containing protein</fullName>
    </recommendedName>
</protein>
<gene>
    <name evidence="4" type="ORF">KIPB_001205</name>
</gene>
<feature type="compositionally biased region" description="Basic and acidic residues" evidence="2">
    <location>
        <begin position="869"/>
        <end position="938"/>
    </location>
</feature>
<dbReference type="PANTHER" id="PTHR17583:SF0">
    <property type="entry name" value="PHOSPHOINOSITIDE 3-KINASE REGULATORY SUBUNIT 4"/>
    <property type="match status" value="1"/>
</dbReference>
<dbReference type="GO" id="GO:0016236">
    <property type="term" value="P:macroautophagy"/>
    <property type="evidence" value="ECO:0007669"/>
    <property type="project" value="InterPro"/>
</dbReference>
<dbReference type="Proteomes" id="UP000265618">
    <property type="component" value="Unassembled WGS sequence"/>
</dbReference>
<feature type="domain" description="Protein kinase" evidence="3">
    <location>
        <begin position="1"/>
        <end position="236"/>
    </location>
</feature>
<evidence type="ECO:0000313" key="4">
    <source>
        <dbReference type="EMBL" id="GIQ80409.1"/>
    </source>
</evidence>
<name>A0A9K3CNL7_9EUKA</name>
<accession>A0A9K3CNL7</accession>
<evidence type="ECO:0000313" key="5">
    <source>
        <dbReference type="Proteomes" id="UP000265618"/>
    </source>
</evidence>
<evidence type="ECO:0000259" key="3">
    <source>
        <dbReference type="PROSITE" id="PS50011"/>
    </source>
</evidence>
<dbReference type="GO" id="GO:0005770">
    <property type="term" value="C:late endosome"/>
    <property type="evidence" value="ECO:0007669"/>
    <property type="project" value="TreeGrafter"/>
</dbReference>
<dbReference type="InterPro" id="IPR000719">
    <property type="entry name" value="Prot_kinase_dom"/>
</dbReference>
<feature type="compositionally biased region" description="Acidic residues" evidence="2">
    <location>
        <begin position="1231"/>
        <end position="1244"/>
    </location>
</feature>
<dbReference type="PANTHER" id="PTHR17583">
    <property type="entry name" value="PHOSPHOINOSITIDE 3-KINASE REGULATORY SUBUNIT 4"/>
    <property type="match status" value="1"/>
</dbReference>
<dbReference type="GO" id="GO:0006623">
    <property type="term" value="P:protein targeting to vacuole"/>
    <property type="evidence" value="ECO:0007669"/>
    <property type="project" value="TreeGrafter"/>
</dbReference>
<dbReference type="GO" id="GO:0005524">
    <property type="term" value="F:ATP binding"/>
    <property type="evidence" value="ECO:0007669"/>
    <property type="project" value="InterPro"/>
</dbReference>
<comment type="caution">
    <text evidence="4">The sequence shown here is derived from an EMBL/GenBank/DDBJ whole genome shotgun (WGS) entry which is preliminary data.</text>
</comment>
<feature type="compositionally biased region" description="Polar residues" evidence="2">
    <location>
        <begin position="1358"/>
        <end position="1367"/>
    </location>
</feature>
<sequence length="1417" mass="153517">MVTRLQKVSHPALLPYTLLQDVPGVKDSPRVVFLGRPYLRESLPSRLGSRPLYSAVRAWLSYCAIRAVDAAHSLYGAHGSLSPNNLHLESGILVLTDFAPFKPQAVPMSDPAYFSFFFDALDRRDCYLSPERFQSTLDAGTPTKAGDLYALGAVLVYMWSDACPFSLSAALEIAAGRGDPREAAQCVPEALRPIVRSFLSADPSERMTTAEALGRLNNTDNADDSESSECVFHPSYATVYDALCKSIEGGSVSEGERETGAGQKPSALTPEIVHDLLNGTYRVETEVEGAVDKEREGEGEEAVAIEVEEQRGSGLRMVLGDKPRDTGFNWCPAPSETVTLSEARDLSRFQRTSTSQCEQTSPTPGSLSMSGVSGMYQTCVSTRVVQGTPGVQIQSDEDTLLGGAVYVKQEGGTGESGTRVLVDSLPLPRQRVPQRGSEGGREPTSFTRTQEERFSSHATLRDSMTASLNGGEREREEPEGEGQVVWWPSAALSVPSMPPVAAPFTLGSVCAPLCPGPTVALMRVLSRRALSVWASQTPTKVWVRMSEGETERERERRNATEGLGVLSSLAMLVPGSPDPVICECVLPLCVTLLGRLSLSQSRAKERQRREGERERQADRKRNSTKRRTQKGQREEGGSEGKSGAESGADVAVLTAVLDLLLLCLQQLNLVTALPGLLDVVLSVLSKLTPSPVDTLSLNDLHRISPLIERVPLICGEVARLGRNCNTLDSGSALSDRDAWLWLLATQGVIIDVLVTTSRDPLLRVHCGAPLLQCIHTLPLLVPCIQAAAESANPSVPPRACATFSVSLICGRDISMDPLTVVDTGDPKGGGKSLSSLHRLDIGKTYTWTDTQPQSGEYVSPGGRSKPMAHKREKESKKGKAMKVVKETKKEKKAREKREKRDREKREKKEKELKQKRAKDERDQEEKERREKREREKKAGQGHNRRRTMSIFGFMREKEREKGEDTEDTAADTEMTLEDSVSLTGGSGHLPLDSIPEADGEREAEGESVAELDASTPAPPTTTTKDGDTLHQCPYGVLSPVMKDGVMVTPTDTAASTPQVPVSLIQPVTLTLCRVSEDTIMVNGLSMPLFSEEEETELHKNLYARKRFEHSAGSEDIDLLRDTFGPVRQSAFANLRSPEIANPSDSDSDSDGERECRPPPSEGMSECTHSDIVCSEDGSESSDRLDQGSALTFSYAKHPAAPLGVMAHTPVHARQSSRLALGAGIDALDSIREEETDSDQGENTESDYRPHNMFADSPARILEDISDIDMAESTIIEESVLSPGPLSPSGASALSPTVSANTPKADTPASPTPGPSLLHNGPRPGLTRRATMAPMYREAEGEGEGDMGVTQEDRRRTATFGTRASTLSTNSVSKTGTVRDLMSGWMQDLNAKQFDDIFDSSEGEKEGAGEAGADMSSD</sequence>
<feature type="compositionally biased region" description="Polar residues" evidence="2">
    <location>
        <begin position="456"/>
        <end position="468"/>
    </location>
</feature>
<feature type="region of interest" description="Disordered" evidence="2">
    <location>
        <begin position="601"/>
        <end position="645"/>
    </location>
</feature>
<organism evidence="4 5">
    <name type="scientific">Kipferlia bialata</name>
    <dbReference type="NCBI Taxonomy" id="797122"/>
    <lineage>
        <taxon>Eukaryota</taxon>
        <taxon>Metamonada</taxon>
        <taxon>Carpediemonas-like organisms</taxon>
        <taxon>Kipferlia</taxon>
    </lineage>
</organism>
<feature type="compositionally biased region" description="Polar residues" evidence="2">
    <location>
        <begin position="847"/>
        <end position="856"/>
    </location>
</feature>